<keyword evidence="1" id="KW-0472">Membrane</keyword>
<dbReference type="GO" id="GO:0015628">
    <property type="term" value="P:protein secretion by the type II secretion system"/>
    <property type="evidence" value="ECO:0007669"/>
    <property type="project" value="InterPro"/>
</dbReference>
<dbReference type="EMBL" id="JADJMS010000047">
    <property type="protein sequence ID" value="MBK7416955.1"/>
    <property type="molecule type" value="Genomic_DNA"/>
</dbReference>
<evidence type="ECO:0000313" key="3">
    <source>
        <dbReference type="Proteomes" id="UP000739411"/>
    </source>
</evidence>
<name>A0A935KCK2_9RHOO</name>
<proteinExistence type="predicted"/>
<accession>A0A935KCK2</accession>
<sequence>MSRPAKLPKLNGQHLLLAGAIIIFSLFAWLTVTNQKLEAELPRLRLDAGRAQSMASSIREALARPQKQWTADALVAALNALAKQQQIALRSESTGQGVRTTGKGLPPEALTQWLATAQREIQLAPSAGTFETLAGEGAIRLDVRIDWQTIGGASR</sequence>
<gene>
    <name evidence="2" type="ORF">IPJ38_19500</name>
</gene>
<evidence type="ECO:0000256" key="1">
    <source>
        <dbReference type="SAM" id="Phobius"/>
    </source>
</evidence>
<keyword evidence="1" id="KW-1133">Transmembrane helix</keyword>
<keyword evidence="1" id="KW-0812">Transmembrane</keyword>
<dbReference type="Proteomes" id="UP000739411">
    <property type="component" value="Unassembled WGS sequence"/>
</dbReference>
<dbReference type="GO" id="GO:0015627">
    <property type="term" value="C:type II protein secretion system complex"/>
    <property type="evidence" value="ECO:0007669"/>
    <property type="project" value="InterPro"/>
</dbReference>
<feature type="transmembrane region" description="Helical" evidence="1">
    <location>
        <begin position="12"/>
        <end position="32"/>
    </location>
</feature>
<evidence type="ECO:0000313" key="2">
    <source>
        <dbReference type="EMBL" id="MBK7416955.1"/>
    </source>
</evidence>
<reference evidence="2 3" key="1">
    <citation type="submission" date="2020-10" db="EMBL/GenBank/DDBJ databases">
        <title>Connecting structure to function with the recovery of over 1000 high-quality activated sludge metagenome-assembled genomes encoding full-length rRNA genes using long-read sequencing.</title>
        <authorList>
            <person name="Singleton C.M."/>
            <person name="Petriglieri F."/>
            <person name="Kristensen J.M."/>
            <person name="Kirkegaard R.H."/>
            <person name="Michaelsen T.Y."/>
            <person name="Andersen M.H."/>
            <person name="Karst S.M."/>
            <person name="Dueholm M.S."/>
            <person name="Nielsen P.H."/>
            <person name="Albertsen M."/>
        </authorList>
    </citation>
    <scope>NUCLEOTIDE SEQUENCE [LARGE SCALE GENOMIC DNA]</scope>
    <source>
        <strain evidence="2">EsbW_18-Q3-R4-48_BATAC.463</strain>
    </source>
</reference>
<dbReference type="InterPro" id="IPR007690">
    <property type="entry name" value="T2SS_GspM"/>
</dbReference>
<protein>
    <submittedName>
        <fullName evidence="2">Type II secretion system protein M</fullName>
    </submittedName>
</protein>
<dbReference type="AlphaFoldDB" id="A0A935KCK2"/>
<dbReference type="Pfam" id="PF04612">
    <property type="entry name" value="T2SSM"/>
    <property type="match status" value="1"/>
</dbReference>
<comment type="caution">
    <text evidence="2">The sequence shown here is derived from an EMBL/GenBank/DDBJ whole genome shotgun (WGS) entry which is preliminary data.</text>
</comment>
<organism evidence="2 3">
    <name type="scientific">Candidatus Dechloromonas phosphorivorans</name>
    <dbReference type="NCBI Taxonomy" id="2899244"/>
    <lineage>
        <taxon>Bacteria</taxon>
        <taxon>Pseudomonadati</taxon>
        <taxon>Pseudomonadota</taxon>
        <taxon>Betaproteobacteria</taxon>
        <taxon>Rhodocyclales</taxon>
        <taxon>Azonexaceae</taxon>
        <taxon>Dechloromonas</taxon>
    </lineage>
</organism>